<feature type="domain" description="DUF11" evidence="2">
    <location>
        <begin position="863"/>
        <end position="973"/>
    </location>
</feature>
<feature type="domain" description="DUF11" evidence="2">
    <location>
        <begin position="489"/>
        <end position="597"/>
    </location>
</feature>
<proteinExistence type="predicted"/>
<dbReference type="EMBL" id="CP001848">
    <property type="protein sequence ID" value="ADB16728.1"/>
    <property type="molecule type" value="Genomic_DNA"/>
</dbReference>
<dbReference type="eggNOG" id="COG1361">
    <property type="taxonomic scope" value="Bacteria"/>
</dbReference>
<dbReference type="Pfam" id="PF01345">
    <property type="entry name" value="DUF11"/>
    <property type="match status" value="5"/>
</dbReference>
<name>D2R1K9_PIRSD</name>
<feature type="domain" description="DUF11" evidence="2">
    <location>
        <begin position="616"/>
        <end position="727"/>
    </location>
</feature>
<organism evidence="3 4">
    <name type="scientific">Pirellula staleyi (strain ATCC 27377 / DSM 6068 / ICPB 4128)</name>
    <name type="common">Pirella staleyi</name>
    <dbReference type="NCBI Taxonomy" id="530564"/>
    <lineage>
        <taxon>Bacteria</taxon>
        <taxon>Pseudomonadati</taxon>
        <taxon>Planctomycetota</taxon>
        <taxon>Planctomycetia</taxon>
        <taxon>Pirellulales</taxon>
        <taxon>Pirellulaceae</taxon>
        <taxon>Pirellula</taxon>
    </lineage>
</organism>
<protein>
    <submittedName>
        <fullName evidence="3">Conserved repeat domain protein</fullName>
    </submittedName>
</protein>
<keyword evidence="4" id="KW-1185">Reference proteome</keyword>
<evidence type="ECO:0000259" key="2">
    <source>
        <dbReference type="Pfam" id="PF01345"/>
    </source>
</evidence>
<gene>
    <name evidence="3" type="ordered locus">Psta_2054</name>
</gene>
<feature type="region of interest" description="Disordered" evidence="1">
    <location>
        <begin position="955"/>
        <end position="985"/>
    </location>
</feature>
<dbReference type="AlphaFoldDB" id="D2R1K9"/>
<dbReference type="PANTHER" id="PTHR34819:SF3">
    <property type="entry name" value="CELL SURFACE PROTEIN"/>
    <property type="match status" value="1"/>
</dbReference>
<dbReference type="PANTHER" id="PTHR34819">
    <property type="entry name" value="LARGE CYSTEINE-RICH PERIPLASMIC PROTEIN OMCB"/>
    <property type="match status" value="1"/>
</dbReference>
<evidence type="ECO:0000313" key="4">
    <source>
        <dbReference type="Proteomes" id="UP000001887"/>
    </source>
</evidence>
<dbReference type="OrthoDB" id="1758300at2"/>
<dbReference type="NCBIfam" id="TIGR01451">
    <property type="entry name" value="B_ant_repeat"/>
    <property type="match status" value="5"/>
</dbReference>
<feature type="domain" description="DUF11" evidence="2">
    <location>
        <begin position="735"/>
        <end position="847"/>
    </location>
</feature>
<dbReference type="Gene3D" id="2.60.40.3080">
    <property type="match status" value="4"/>
</dbReference>
<dbReference type="HOGENOM" id="CLU_299936_0_0_0"/>
<reference evidence="3 4" key="1">
    <citation type="journal article" date="2009" name="Stand. Genomic Sci.">
        <title>Complete genome sequence of Pirellula staleyi type strain (ATCC 27377).</title>
        <authorList>
            <person name="Clum A."/>
            <person name="Tindall B.J."/>
            <person name="Sikorski J."/>
            <person name="Ivanova N."/>
            <person name="Mavrommatis K."/>
            <person name="Lucas S."/>
            <person name="Glavina del Rio T."/>
            <person name="Nolan M."/>
            <person name="Chen F."/>
            <person name="Tice H."/>
            <person name="Pitluck S."/>
            <person name="Cheng J.F."/>
            <person name="Chertkov O."/>
            <person name="Brettin T."/>
            <person name="Han C."/>
            <person name="Detter J.C."/>
            <person name="Kuske C."/>
            <person name="Bruce D."/>
            <person name="Goodwin L."/>
            <person name="Ovchinikova G."/>
            <person name="Pati A."/>
            <person name="Mikhailova N."/>
            <person name="Chen A."/>
            <person name="Palaniappan K."/>
            <person name="Land M."/>
            <person name="Hauser L."/>
            <person name="Chang Y.J."/>
            <person name="Jeffries C.D."/>
            <person name="Chain P."/>
            <person name="Rohde M."/>
            <person name="Goker M."/>
            <person name="Bristow J."/>
            <person name="Eisen J.A."/>
            <person name="Markowitz V."/>
            <person name="Hugenholtz P."/>
            <person name="Kyrpides N.C."/>
            <person name="Klenk H.P."/>
            <person name="Lapidus A."/>
        </authorList>
    </citation>
    <scope>NUCLEOTIDE SEQUENCE [LARGE SCALE GENOMIC DNA]</scope>
    <source>
        <strain evidence="4">ATCC 27377 / DSM 6068 / ICPB 4128</strain>
    </source>
</reference>
<dbReference type="STRING" id="530564.Psta_2054"/>
<dbReference type="Proteomes" id="UP000001887">
    <property type="component" value="Chromosome"/>
</dbReference>
<feature type="compositionally biased region" description="Polar residues" evidence="1">
    <location>
        <begin position="838"/>
        <end position="859"/>
    </location>
</feature>
<accession>D2R1K9</accession>
<evidence type="ECO:0000256" key="1">
    <source>
        <dbReference type="SAM" id="MobiDB-lite"/>
    </source>
</evidence>
<sequence length="999" mass="103064">MPTHMLREVAASLHSFFLTLLERPAKKVKPRAPAKRHSRFESLEGRAMMATDFAAITGIVFKDVTGNGLDVGVEEVGNAEVRLYLDDGDGLYDAGDTLVDTQNTVAAGVNEGRYRFDGLSAGNYFVRQPAQVVGAVNLLEEVSSLVTITPLQAQGITGTSIDSFTTLGPALSVSFPVGSTDNGVQAGAEVLGGERDLFAELTSNNAADNIGFEGIAGQLYIDANLNATGIFTATYDGTDADATTLDPTGLGGIDLTSAGTQTAFQMVISSEQPNATATIRVYTSAVDYSELTIGIPDANSTELLFNFDDFVDTGLGADFTNVGAIVVTITTTEGGNDVGIELLGTLGPTVQTVDIDNFTPIDLRLTKTVLPTNPNNGQNVTYTLTVFNDGTNAATGVVVTDLLPVGTTYVSDTGAGAYVSGTGIWTVGNLAVGASASIQIVASFTGQTAILNAAEVTAADQFDIDSTPNNGITTEDDYAEVTFTPAVTDLAISKTVDDTTPNENQEVVFTLTVTNESAVAATGVVVTDLLPAGLTYVSDTGAGAYVSGTGIWTIGNLAAGANAVLTIRATVTSSATITNIAEITATDQFDSDSTVNNGITTEDDYDSVILTPNVNDLGITKTVDDATPNNNQVVVFTLTVTNNTGVAATGVQVTDQLPAGLVYVSDNGGGAYVSGTGIWTIGNLAAGASTVLTINARVTSSSQLTNNAEITAVDQFDSNPNNNEDDAVLDPNIADLSLTKTVSDTTPDQNQQITYTITIENDGPQDATNIAVTDVLPAGLTFVSSAPSVGTYNQATGVWTIPSLTNGSSATLQVTATVTTSTVKVNTAQVTAADQFDIDSTPNNNNANEDDQASATVTPNISDLSVTKTVSNTTPDFGSNVTYTVTLSNAGPAGATDVTLLDLLPAGVTYVSSTPSVGTYNQVTGIWTVPTLASGASATLQIVATVTSYGTSTNTAQVQSSDQFDPDSTPGNSVATEDDQASIALTPPRRMSKRLFLAR</sequence>
<dbReference type="InterPro" id="IPR051172">
    <property type="entry name" value="Chlamydia_OmcB"/>
</dbReference>
<dbReference type="KEGG" id="psl:Psta_2054"/>
<dbReference type="SUPFAM" id="SSF117074">
    <property type="entry name" value="Hypothetical protein PA1324"/>
    <property type="match status" value="1"/>
</dbReference>
<dbReference type="InterPro" id="IPR001434">
    <property type="entry name" value="OmcB-like_DUF11"/>
</dbReference>
<dbReference type="Gene3D" id="2.60.40.1170">
    <property type="entry name" value="Mu homology domain, subdomain B"/>
    <property type="match status" value="1"/>
</dbReference>
<evidence type="ECO:0000313" key="3">
    <source>
        <dbReference type="EMBL" id="ADB16728.1"/>
    </source>
</evidence>
<feature type="region of interest" description="Disordered" evidence="1">
    <location>
        <begin position="837"/>
        <end position="859"/>
    </location>
</feature>
<dbReference type="InterPro" id="IPR047589">
    <property type="entry name" value="DUF11_rpt"/>
</dbReference>
<feature type="domain" description="DUF11" evidence="2">
    <location>
        <begin position="362"/>
        <end position="470"/>
    </location>
</feature>